<evidence type="ECO:0000256" key="6">
    <source>
        <dbReference type="NCBIfam" id="TIGR00152"/>
    </source>
</evidence>
<dbReference type="GO" id="GO:0005737">
    <property type="term" value="C:cytoplasm"/>
    <property type="evidence" value="ECO:0007669"/>
    <property type="project" value="UniProtKB-SubCell"/>
</dbReference>
<dbReference type="GO" id="GO:0005524">
    <property type="term" value="F:ATP binding"/>
    <property type="evidence" value="ECO:0007669"/>
    <property type="project" value="UniProtKB-UniRule"/>
</dbReference>
<keyword evidence="5 7" id="KW-0418">Kinase</keyword>
<comment type="similarity">
    <text evidence="1 5">Belongs to the CoaE family.</text>
</comment>
<protein>
    <recommendedName>
        <fullName evidence="5 6">Dephospho-CoA kinase</fullName>
        <ecNumber evidence="5 6">2.7.1.24</ecNumber>
    </recommendedName>
    <alternativeName>
        <fullName evidence="5">Dephosphocoenzyme A kinase</fullName>
    </alternativeName>
</protein>
<keyword evidence="4 5" id="KW-0173">Coenzyme A biosynthesis</keyword>
<dbReference type="Gene3D" id="3.40.50.300">
    <property type="entry name" value="P-loop containing nucleotide triphosphate hydrolases"/>
    <property type="match status" value="1"/>
</dbReference>
<dbReference type="CDD" id="cd02022">
    <property type="entry name" value="DPCK"/>
    <property type="match status" value="1"/>
</dbReference>
<comment type="caution">
    <text evidence="7">The sequence shown here is derived from an EMBL/GenBank/DDBJ whole genome shotgun (WGS) entry which is preliminary data.</text>
</comment>
<dbReference type="UniPathway" id="UPA00241">
    <property type="reaction ID" value="UER00356"/>
</dbReference>
<dbReference type="HAMAP" id="MF_00376">
    <property type="entry name" value="Dephospho_CoA_kinase"/>
    <property type="match status" value="1"/>
</dbReference>
<keyword evidence="3 5" id="KW-0067">ATP-binding</keyword>
<evidence type="ECO:0000256" key="3">
    <source>
        <dbReference type="ARBA" id="ARBA00022840"/>
    </source>
</evidence>
<dbReference type="GO" id="GO:0015937">
    <property type="term" value="P:coenzyme A biosynthetic process"/>
    <property type="evidence" value="ECO:0007669"/>
    <property type="project" value="UniProtKB-UniRule"/>
</dbReference>
<dbReference type="Pfam" id="PF01121">
    <property type="entry name" value="CoaE"/>
    <property type="match status" value="1"/>
</dbReference>
<accession>A0A4R1KCA6</accession>
<dbReference type="Proteomes" id="UP000294614">
    <property type="component" value="Unassembled WGS sequence"/>
</dbReference>
<dbReference type="SUPFAM" id="SSF52540">
    <property type="entry name" value="P-loop containing nucleoside triphosphate hydrolases"/>
    <property type="match status" value="1"/>
</dbReference>
<evidence type="ECO:0000256" key="2">
    <source>
        <dbReference type="ARBA" id="ARBA00022741"/>
    </source>
</evidence>
<dbReference type="EMBL" id="SMGG01000003">
    <property type="protein sequence ID" value="TCK62152.1"/>
    <property type="molecule type" value="Genomic_DNA"/>
</dbReference>
<keyword evidence="5" id="KW-0963">Cytoplasm</keyword>
<dbReference type="GO" id="GO:0004140">
    <property type="term" value="F:dephospho-CoA kinase activity"/>
    <property type="evidence" value="ECO:0007669"/>
    <property type="project" value="UniProtKB-UniRule"/>
</dbReference>
<evidence type="ECO:0000256" key="4">
    <source>
        <dbReference type="ARBA" id="ARBA00022993"/>
    </source>
</evidence>
<keyword evidence="2 5" id="KW-0547">Nucleotide-binding</keyword>
<evidence type="ECO:0000313" key="7">
    <source>
        <dbReference type="EMBL" id="TCK62152.1"/>
    </source>
</evidence>
<dbReference type="AlphaFoldDB" id="A0A4R1KCA6"/>
<comment type="function">
    <text evidence="5">Catalyzes the phosphorylation of the 3'-hydroxyl group of dephosphocoenzyme A to form coenzyme A.</text>
</comment>
<feature type="binding site" evidence="5">
    <location>
        <begin position="10"/>
        <end position="15"/>
    </location>
    <ligand>
        <name>ATP</name>
        <dbReference type="ChEBI" id="CHEBI:30616"/>
    </ligand>
</feature>
<evidence type="ECO:0000313" key="8">
    <source>
        <dbReference type="Proteomes" id="UP000294614"/>
    </source>
</evidence>
<name>A0A4R1KCA6_9BACT</name>
<evidence type="ECO:0000256" key="5">
    <source>
        <dbReference type="HAMAP-Rule" id="MF_00376"/>
    </source>
</evidence>
<organism evidence="7 8">
    <name type="scientific">Seleniivibrio woodruffii</name>
    <dbReference type="NCBI Taxonomy" id="1078050"/>
    <lineage>
        <taxon>Bacteria</taxon>
        <taxon>Pseudomonadati</taxon>
        <taxon>Deferribacterota</taxon>
        <taxon>Deferribacteres</taxon>
        <taxon>Deferribacterales</taxon>
        <taxon>Geovibrionaceae</taxon>
        <taxon>Seleniivibrio</taxon>
    </lineage>
</organism>
<dbReference type="RefSeq" id="WP_132871995.1">
    <property type="nucleotide sequence ID" value="NZ_JAJUHT010000018.1"/>
</dbReference>
<dbReference type="OrthoDB" id="9812943at2"/>
<dbReference type="EC" id="2.7.1.24" evidence="5 6"/>
<dbReference type="InterPro" id="IPR027417">
    <property type="entry name" value="P-loop_NTPase"/>
</dbReference>
<dbReference type="PROSITE" id="PS51219">
    <property type="entry name" value="DPCK"/>
    <property type="match status" value="1"/>
</dbReference>
<proteinExistence type="inferred from homology"/>
<dbReference type="NCBIfam" id="TIGR00152">
    <property type="entry name" value="dephospho-CoA kinase"/>
    <property type="match status" value="1"/>
</dbReference>
<reference evidence="7 8" key="1">
    <citation type="submission" date="2019-03" db="EMBL/GenBank/DDBJ databases">
        <title>Genomic Encyclopedia of Type Strains, Phase IV (KMG-IV): sequencing the most valuable type-strain genomes for metagenomic binning, comparative biology and taxonomic classification.</title>
        <authorList>
            <person name="Goeker M."/>
        </authorList>
    </citation>
    <scope>NUCLEOTIDE SEQUENCE [LARGE SCALE GENOMIC DNA]</scope>
    <source>
        <strain evidence="7 8">DSM 24984</strain>
    </source>
</reference>
<gene>
    <name evidence="5" type="primary">coaE</name>
    <name evidence="7" type="ORF">C8D98_0666</name>
</gene>
<sequence length="208" mass="23290">MYLGLTGNIASGKSTAAMFFEKHGCYCIDTDEISRIVMRPGEAAYEGVVQAFGNDVVSEDGTLDRAKIRGIVFNDPEKRKVLEGIVQPAILKYESKAVGAIKGKDDKAVIITQAALTVESGSYKRFDGLIVVYTDPQVQLERVVKRDRISEEDARKIIDAQMPIEEKLKYANFIINNSGDHDRLEREVRRVIELIKLFGKCKKMSSKK</sequence>
<keyword evidence="5" id="KW-0808">Transferase</keyword>
<keyword evidence="8" id="KW-1185">Reference proteome</keyword>
<comment type="pathway">
    <text evidence="5">Cofactor biosynthesis; coenzyme A biosynthesis; CoA from (R)-pantothenate: step 5/5.</text>
</comment>
<dbReference type="PANTHER" id="PTHR10695:SF46">
    <property type="entry name" value="BIFUNCTIONAL COENZYME A SYNTHASE-RELATED"/>
    <property type="match status" value="1"/>
</dbReference>
<dbReference type="PANTHER" id="PTHR10695">
    <property type="entry name" value="DEPHOSPHO-COA KINASE-RELATED"/>
    <property type="match status" value="1"/>
</dbReference>
<comment type="catalytic activity">
    <reaction evidence="5">
        <text>3'-dephospho-CoA + ATP = ADP + CoA + H(+)</text>
        <dbReference type="Rhea" id="RHEA:18245"/>
        <dbReference type="ChEBI" id="CHEBI:15378"/>
        <dbReference type="ChEBI" id="CHEBI:30616"/>
        <dbReference type="ChEBI" id="CHEBI:57287"/>
        <dbReference type="ChEBI" id="CHEBI:57328"/>
        <dbReference type="ChEBI" id="CHEBI:456216"/>
        <dbReference type="EC" id="2.7.1.24"/>
    </reaction>
</comment>
<comment type="subcellular location">
    <subcellularLocation>
        <location evidence="5">Cytoplasm</location>
    </subcellularLocation>
</comment>
<evidence type="ECO:0000256" key="1">
    <source>
        <dbReference type="ARBA" id="ARBA00009018"/>
    </source>
</evidence>
<dbReference type="InterPro" id="IPR001977">
    <property type="entry name" value="Depp_CoAkinase"/>
</dbReference>